<feature type="non-terminal residue" evidence="8">
    <location>
        <position position="1"/>
    </location>
</feature>
<accession>A0A167DYA0</accession>
<dbReference type="SMART" id="SM00382">
    <property type="entry name" value="AAA"/>
    <property type="match status" value="4"/>
</dbReference>
<organism evidence="8 9">
    <name type="scientific">Colletotrichum incanum</name>
    <name type="common">Soybean anthracnose fungus</name>
    <dbReference type="NCBI Taxonomy" id="1573173"/>
    <lineage>
        <taxon>Eukaryota</taxon>
        <taxon>Fungi</taxon>
        <taxon>Dikarya</taxon>
        <taxon>Ascomycota</taxon>
        <taxon>Pezizomycotina</taxon>
        <taxon>Sordariomycetes</taxon>
        <taxon>Hypocreomycetidae</taxon>
        <taxon>Glomerellales</taxon>
        <taxon>Glomerellaceae</taxon>
        <taxon>Colletotrichum</taxon>
        <taxon>Colletotrichum spaethianum species complex</taxon>
    </lineage>
</organism>
<evidence type="ECO:0000256" key="2">
    <source>
        <dbReference type="ARBA" id="ARBA00022741"/>
    </source>
</evidence>
<dbReference type="CDD" id="cd06008">
    <property type="entry name" value="NF-X1-zinc-finger"/>
    <property type="match status" value="1"/>
</dbReference>
<keyword evidence="5" id="KW-0175">Coiled coil</keyword>
<evidence type="ECO:0000313" key="9">
    <source>
        <dbReference type="Proteomes" id="UP000076584"/>
    </source>
</evidence>
<feature type="domain" description="AAA+ ATPase" evidence="7">
    <location>
        <begin position="1375"/>
        <end position="1509"/>
    </location>
</feature>
<dbReference type="InterPro" id="IPR003593">
    <property type="entry name" value="AAA+_ATPase"/>
</dbReference>
<comment type="similarity">
    <text evidence="1">Belongs to the CbxX/CfxQ family.</text>
</comment>
<feature type="compositionally biased region" description="Basic and acidic residues" evidence="6">
    <location>
        <begin position="1302"/>
        <end position="1315"/>
    </location>
</feature>
<gene>
    <name evidence="8" type="ORF">CI238_03544</name>
</gene>
<evidence type="ECO:0000313" key="8">
    <source>
        <dbReference type="EMBL" id="KZL84487.1"/>
    </source>
</evidence>
<dbReference type="FunFam" id="1.10.8.60:FF:000160">
    <property type="entry name" value="WGS project CABT00000000 data, contig 2.55"/>
    <property type="match status" value="1"/>
</dbReference>
<dbReference type="PANTHER" id="PTHR43392">
    <property type="entry name" value="AAA-TYPE ATPASE FAMILY PROTEIN / ANKYRIN REPEAT FAMILY PROTEIN"/>
    <property type="match status" value="1"/>
</dbReference>
<dbReference type="CDD" id="cd00009">
    <property type="entry name" value="AAA"/>
    <property type="match status" value="1"/>
</dbReference>
<dbReference type="PANTHER" id="PTHR43392:SF2">
    <property type="entry name" value="AAA-TYPE ATPASE FAMILY PROTEIN _ ANKYRIN REPEAT FAMILY PROTEIN"/>
    <property type="match status" value="1"/>
</dbReference>
<dbReference type="InterPro" id="IPR027417">
    <property type="entry name" value="P-loop_NTPase"/>
</dbReference>
<proteinExistence type="inferred from homology"/>
<dbReference type="GO" id="GO:0016887">
    <property type="term" value="F:ATP hydrolysis activity"/>
    <property type="evidence" value="ECO:0007669"/>
    <property type="project" value="InterPro"/>
</dbReference>
<evidence type="ECO:0000256" key="6">
    <source>
        <dbReference type="SAM" id="MobiDB-lite"/>
    </source>
</evidence>
<dbReference type="FunFam" id="3.40.50.300:FF:000216">
    <property type="entry name" value="Type VII secretion ATPase EccA"/>
    <property type="match status" value="3"/>
</dbReference>
<feature type="domain" description="AAA+ ATPase" evidence="7">
    <location>
        <begin position="551"/>
        <end position="959"/>
    </location>
</feature>
<dbReference type="Pfam" id="PF13086">
    <property type="entry name" value="AAA_11"/>
    <property type="match status" value="1"/>
</dbReference>
<dbReference type="SUPFAM" id="SSF52540">
    <property type="entry name" value="P-loop containing nucleoside triphosphate hydrolases"/>
    <property type="match status" value="4"/>
</dbReference>
<dbReference type="CDD" id="cd18808">
    <property type="entry name" value="SF1_C_Upf1"/>
    <property type="match status" value="1"/>
</dbReference>
<dbReference type="InterPro" id="IPR041677">
    <property type="entry name" value="DNA2/NAM7_AAA_11"/>
</dbReference>
<dbReference type="PRINTS" id="PR00819">
    <property type="entry name" value="CBXCFQXSUPER"/>
</dbReference>
<dbReference type="Pfam" id="PF13087">
    <property type="entry name" value="AAA_12"/>
    <property type="match status" value="1"/>
</dbReference>
<feature type="domain" description="AAA+ ATPase" evidence="7">
    <location>
        <begin position="1927"/>
        <end position="2064"/>
    </location>
</feature>
<dbReference type="GO" id="GO:0004386">
    <property type="term" value="F:helicase activity"/>
    <property type="evidence" value="ECO:0007669"/>
    <property type="project" value="InterPro"/>
</dbReference>
<keyword evidence="3" id="KW-0347">Helicase</keyword>
<dbReference type="InterPro" id="IPR050773">
    <property type="entry name" value="CbxX/CfxQ_RuBisCO_ESX"/>
</dbReference>
<dbReference type="InterPro" id="IPR047187">
    <property type="entry name" value="SF1_C_Upf1"/>
</dbReference>
<evidence type="ECO:0000256" key="5">
    <source>
        <dbReference type="SAM" id="Coils"/>
    </source>
</evidence>
<evidence type="ECO:0000259" key="7">
    <source>
        <dbReference type="SMART" id="SM00382"/>
    </source>
</evidence>
<dbReference type="InterPro" id="IPR003959">
    <property type="entry name" value="ATPase_AAA_core"/>
</dbReference>
<evidence type="ECO:0000256" key="1">
    <source>
        <dbReference type="ARBA" id="ARBA00010378"/>
    </source>
</evidence>
<name>A0A167DYA0_COLIC</name>
<dbReference type="FunFam" id="3.40.50.300:FF:001660">
    <property type="entry name" value="NF-X1 finger and helicase protein, putative"/>
    <property type="match status" value="1"/>
</dbReference>
<dbReference type="CDD" id="cd17936">
    <property type="entry name" value="EEXXEc_NFX1"/>
    <property type="match status" value="1"/>
</dbReference>
<keyword evidence="9" id="KW-1185">Reference proteome</keyword>
<dbReference type="Pfam" id="PF00004">
    <property type="entry name" value="AAA"/>
    <property type="match status" value="3"/>
</dbReference>
<evidence type="ECO:0000256" key="4">
    <source>
        <dbReference type="ARBA" id="ARBA00022840"/>
    </source>
</evidence>
<dbReference type="InterPro" id="IPR000641">
    <property type="entry name" value="CbxX/CfxQ"/>
</dbReference>
<feature type="region of interest" description="Disordered" evidence="6">
    <location>
        <begin position="1289"/>
        <end position="1325"/>
    </location>
</feature>
<dbReference type="EMBL" id="LFIW01000874">
    <property type="protein sequence ID" value="KZL84487.1"/>
    <property type="molecule type" value="Genomic_DNA"/>
</dbReference>
<dbReference type="Gene3D" id="3.40.50.300">
    <property type="entry name" value="P-loop containing nucleotide triphosphate hydrolases"/>
    <property type="match status" value="6"/>
</dbReference>
<feature type="coiled-coil region" evidence="5">
    <location>
        <begin position="2272"/>
        <end position="2300"/>
    </location>
</feature>
<dbReference type="Gene3D" id="1.10.8.60">
    <property type="match status" value="2"/>
</dbReference>
<dbReference type="InterPro" id="IPR041679">
    <property type="entry name" value="DNA2/NAM7-like_C"/>
</dbReference>
<protein>
    <submittedName>
        <fullName evidence="8">Aaa family</fullName>
    </submittedName>
</protein>
<dbReference type="FunFam" id="1.10.8.60:FF:000159">
    <property type="entry name" value="p-loop containing nucleoside triphosphate hydrolase protein"/>
    <property type="match status" value="1"/>
</dbReference>
<dbReference type="Proteomes" id="UP000076584">
    <property type="component" value="Unassembled WGS sequence"/>
</dbReference>
<keyword evidence="3" id="KW-0378">Hydrolase</keyword>
<keyword evidence="4" id="KW-0067">ATP-binding</keyword>
<dbReference type="GO" id="GO:0005524">
    <property type="term" value="F:ATP binding"/>
    <property type="evidence" value="ECO:0007669"/>
    <property type="project" value="UniProtKB-KW"/>
</dbReference>
<sequence length="2332" mass="260542">LFTHSLLISIRQIKGRKSHWNITVISVASQLSYFAPRFLPVQNTTASQITDFHLHPPLTTSESIMTLINSDPRRASRLSKVFRDVTNGGRAITTAADARLFLEALRTNSSPAACLELITASDVAKDAVRHSIRIESSTSFVQKHVIPFIAYLSDPGVKMVYNGELLHQLLLIIAQPPVFWSNLLQIYRASHLTEEELCVFAWLCFELASLSDNGLNTIVGDISAALELAPFREAQDHRTRDLTYRIKKVLDLRSSTSPDKDLEAAGGRHDNDFANFRDISVFPTSDEFYSSTLPFYRRAAEVASVEHRQRPRVHLDNQFRLLREDMLGELRDDLKVATGRKKSNKKAQILAGLRLIGISTGDDKRGHLCAVLVACYQGLEFLKKMTPAKRKAFLGDKKGFLRHQSFGALCGDKNIVAFAFLLRDVDELAQSPPVVALQFTSSDATARALLAFQTPGNLKFILVDTPVFAYQPVLECLQDIVEMPLGGQLLRLGTDDEDDPSPNSMQQSSHIQVYAKKLQNLVESKSRKLILGLQCFNLDESQIRSLVHALESSVALIQGPPGTGKSFVGALAAKILLTDPSKRILVLSYTNHALDQFLDDLMKIGISSSDMVRLGSKSTEATATLSLDKQLRTNGSSRSRAAWGLIDKVKEELSTLRDEINHACSSLVRGKISSMDILNSLEFSDDDQAFYEAFLLPEQHEGFRLAGKHNRAMKPDYLLDRWTQGKDAGELRHLISPTSKRIWKLPKANRSKHVQAWIECLQKERIEAVQGLVTRFNEAQEKLDTLFNENKCSFIQTKKLIGCTTTAAAKYKSLIKAAKPDVVLVEEAGEILEAHVLTALHSETSQLILIGDHKQLRPKINNYTLSVEKGEGFDLNRSLFERLILQGHKHVTLQKQHRMHPDISDLVRQMTYPDLLDDPKTEARSPPKGLQDRVSFINHSQPEDLADEIADRRDAGVPSSKRNHFEAQMVLKLVKYLGQQGYRTENLVVLTPYLGQLRLLKDMLSEENDPWLNDLDSFELIRAGLVTAAAAKVKSGSGRIRLSTIDNYQGEESDIVIASLTRSNNKGDIGFMKAPERLNVLCSRARECLVMIGNMETFMSSSQGQEVWRPFFNLLKKKEYLHDGVTIRCQQHPEKTALLTKPEDFNLKCPDGGCDEACNAPLSCGRHTCRMRCHRIANHRKVQCEQRIEKTCDRGHKFSVRCTEQDAACRACLKEDEDTRRRLQRDLQMEKERGLAQERYAQELRQMQDELDHERRLLKYAQEQEDHEKTLKQTREELESLRQTKSRAETMMAAAKAQSNGSRDHVEGDKPELHEPPAPNSAGAEWNAMKQDGASSDALDTLMGMIGLENVKEEFLSIKSKVDTAVRQGISLSTERFGCILLGNPGTGKTTVARIYSKFLTSVGVIAGSCFKETSGSKLASMGVPACQQMLDDMLNDGGGVIFIDEAYQLSSGNSSGGRAVLDFLLTEVDNLMGRVVFVLAGYSKQMESFFAHNPGFPSRFPIEMKFDDYNDDELVRILQAQIKKRYGGRMKWEDHLYLRVVCRRLGRGRGKDGFGNARAIENLLANIAGRQANRLRKERRAGSQPDDLLFTKEDLIGPEPSSALGNCEAWTKLQHLTGLSSVKESVRALVNTIQTNYLRELAEEPVIEYSLNKVFLGSPGTGKTTVAELYGKILVDLGLLSNGEVVVKNPGDFVGAVLGGSEAQTKGILASTAGKVLVIDEAYGLYGGGGSNGSVSDPYKTAVVDTIVAEIQSVPGEDRCVLLLGYKDQMEEMFQNVNPGLSRRFPLASAFMFEDFSSSDLREILDKKLKRQGFSATDQAKQVAMEMLERARNRPNFGNAGEVDILLNDAKACHQRRLSSKQAKHVSTLEALDFDEDFDRAERADTNVAKLFEGTIGCEKIMATLEGFQESVRSMKSLGMDPKENIPFNFLFRGPPGTGKTSTAKKMGKVFYDMGFLAEDYVQECSASDLIGQYVGQTGPKVRQVLDKALGRVLFIDEAYRLAEGHFAKEAVDELVDAVTKDRYKGRLVIILAGYEDDINRLLSVNPGMSSRFPEVIDFHSLSAENCFDLLLQFFLKQSRNLECNKKSARLVLDCLQHPAADFKDDIVSTFRALSMQPNWASARDVETLTKSIFTKALKSRQGTCITVTEAMVETELDKMLDERDARGKQADTMRRMNGLRDLRMASPPPQVPHNIKIQHQTAIEKEEVNCTPPESPVEEIDTGERKAVRDAGVSDEIWEQLEKDKKAQEEKDAKYRAMLEAKRRSVGAAREAILKELIEEEERRKKEEEQRKKAAMMGICPAGYSWIKQAQGFRCAGGTHFISDEQFASS</sequence>
<feature type="domain" description="AAA+ ATPase" evidence="7">
    <location>
        <begin position="1650"/>
        <end position="1769"/>
    </location>
</feature>
<keyword evidence="2" id="KW-0547">Nucleotide-binding</keyword>
<reference evidence="8 9" key="1">
    <citation type="submission" date="2015-06" db="EMBL/GenBank/DDBJ databases">
        <title>Survival trade-offs in plant roots during colonization by closely related pathogenic and mutualistic fungi.</title>
        <authorList>
            <person name="Hacquard S."/>
            <person name="Kracher B."/>
            <person name="Hiruma K."/>
            <person name="Weinman A."/>
            <person name="Muench P."/>
            <person name="Garrido Oter R."/>
            <person name="Ver Loren van Themaat E."/>
            <person name="Dallerey J.-F."/>
            <person name="Damm U."/>
            <person name="Henrissat B."/>
            <person name="Lespinet O."/>
            <person name="Thon M."/>
            <person name="Kemen E."/>
            <person name="McHardy A.C."/>
            <person name="Schulze-Lefert P."/>
            <person name="O'Connell R.J."/>
        </authorList>
    </citation>
    <scope>NUCLEOTIDE SEQUENCE [LARGE SCALE GENOMIC DNA]</scope>
    <source>
        <strain evidence="8 9">MAFF 238704</strain>
    </source>
</reference>
<dbReference type="InterPro" id="IPR041627">
    <property type="entry name" value="AAA_lid_6"/>
</dbReference>
<dbReference type="STRING" id="1573173.A0A167DYA0"/>
<comment type="caution">
    <text evidence="8">The sequence shown here is derived from an EMBL/GenBank/DDBJ whole genome shotgun (WGS) entry which is preliminary data.</text>
</comment>
<dbReference type="Pfam" id="PF17866">
    <property type="entry name" value="AAA_lid_6"/>
    <property type="match status" value="2"/>
</dbReference>
<evidence type="ECO:0000256" key="3">
    <source>
        <dbReference type="ARBA" id="ARBA00022806"/>
    </source>
</evidence>